<feature type="signal peptide" evidence="1">
    <location>
        <begin position="1"/>
        <end position="34"/>
    </location>
</feature>
<sequence>MLHLHIQKFRKKFTLKKVLLFSGLLAIPAFTSLAIACASYGETLTDEDKRFAETGKGTDISLKTLGNKKVAVQLKHVGYEYFTFSDYWWSEYTSRDIRYVSHMGSYGIDAEKSISDADRKSFWEKDKTNPNLENSEVFFKLDSIDNLKKEISKNTVLENSIKQENQNTSDKQFKSVSLITDEASLKTQLRLTDEEKQKFSKFIKEKVDSKLKDEEIEKLKPWNSHFNYNLINQKLDLENNNYLFVKDLTKMIKLEGASTESELTYHKVNKGIQIDDYQIDKENKIITLKFSYKYIPTIEGLIKDDKERPNRFVNPETITSFLLPVSKSELSDFDMSEWKIVTDKTDSISKNDFSKYPN</sequence>
<dbReference type="Proteomes" id="UP000217033">
    <property type="component" value="Unassembled WGS sequence"/>
</dbReference>
<proteinExistence type="predicted"/>
<evidence type="ECO:0000256" key="1">
    <source>
        <dbReference type="SAM" id="SignalP"/>
    </source>
</evidence>
<feature type="chain" id="PRO_5047073070" description="Lipoprotein" evidence="1">
    <location>
        <begin position="35"/>
        <end position="358"/>
    </location>
</feature>
<accession>A0ABX4H6F1</accession>
<evidence type="ECO:0000313" key="2">
    <source>
        <dbReference type="EMBL" id="PAF55477.1"/>
    </source>
</evidence>
<keyword evidence="1" id="KW-0732">Signal</keyword>
<protein>
    <recommendedName>
        <fullName evidence="4">Lipoprotein</fullName>
    </recommendedName>
</protein>
<dbReference type="EMBL" id="NQMN01000001">
    <property type="protein sequence ID" value="PAF55477.1"/>
    <property type="molecule type" value="Genomic_DNA"/>
</dbReference>
<reference evidence="2" key="1">
    <citation type="submission" date="2017-08" db="EMBL/GenBank/DDBJ databases">
        <authorList>
            <person name="Alvarez-Ponce D."/>
            <person name="Weitzman C.L."/>
            <person name="Tillett R.L."/>
            <person name="Sandmeier F.C."/>
            <person name="Tracy C.R."/>
        </authorList>
    </citation>
    <scope>NUCLEOTIDE SEQUENCE [LARGE SCALE GENOMIC DNA]</scope>
    <source>
        <strain evidence="2">PS6</strain>
    </source>
</reference>
<evidence type="ECO:0008006" key="4">
    <source>
        <dbReference type="Google" id="ProtNLM"/>
    </source>
</evidence>
<name>A0ABX4H6F1_9BACT</name>
<dbReference type="RefSeq" id="WP_084232653.1">
    <property type="nucleotide sequence ID" value="NZ_FWXE01000010.1"/>
</dbReference>
<gene>
    <name evidence="2" type="ORF">CJF60_02215</name>
</gene>
<organism evidence="2 3">
    <name type="scientific">Mycoplasmopsis agassizii</name>
    <dbReference type="NCBI Taxonomy" id="33922"/>
    <lineage>
        <taxon>Bacteria</taxon>
        <taxon>Bacillati</taxon>
        <taxon>Mycoplasmatota</taxon>
        <taxon>Mycoplasmoidales</taxon>
        <taxon>Metamycoplasmataceae</taxon>
        <taxon>Mycoplasmopsis</taxon>
    </lineage>
</organism>
<evidence type="ECO:0000313" key="3">
    <source>
        <dbReference type="Proteomes" id="UP000217033"/>
    </source>
</evidence>
<comment type="caution">
    <text evidence="2">The sequence shown here is derived from an EMBL/GenBank/DDBJ whole genome shotgun (WGS) entry which is preliminary data.</text>
</comment>
<keyword evidence="3" id="KW-1185">Reference proteome</keyword>